<dbReference type="Gene3D" id="2.60.40.10">
    <property type="entry name" value="Immunoglobulins"/>
    <property type="match status" value="3"/>
</dbReference>
<accession>A0ABW7UW34</accession>
<protein>
    <submittedName>
        <fullName evidence="7">Fibronectin type III domain-containing protein</fullName>
    </submittedName>
</protein>
<feature type="chain" id="PRO_5045341251" evidence="5">
    <location>
        <begin position="28"/>
        <end position="333"/>
    </location>
</feature>
<evidence type="ECO:0000313" key="8">
    <source>
        <dbReference type="Proteomes" id="UP001611548"/>
    </source>
</evidence>
<dbReference type="EMBL" id="JBIRWE010000004">
    <property type="protein sequence ID" value="MFI1964918.1"/>
    <property type="molecule type" value="Genomic_DNA"/>
</dbReference>
<name>A0ABW7UW34_9ACTN</name>
<proteinExistence type="predicted"/>
<comment type="caution">
    <text evidence="7">The sequence shown here is derived from an EMBL/GenBank/DDBJ whole genome shotgun (WGS) entry which is preliminary data.</text>
</comment>
<dbReference type="SUPFAM" id="SSF49265">
    <property type="entry name" value="Fibronectin type III"/>
    <property type="match status" value="2"/>
</dbReference>
<keyword evidence="1" id="KW-0677">Repeat</keyword>
<dbReference type="PROSITE" id="PS50853">
    <property type="entry name" value="FN3"/>
    <property type="match status" value="3"/>
</dbReference>
<reference evidence="7 8" key="1">
    <citation type="submission" date="2024-10" db="EMBL/GenBank/DDBJ databases">
        <title>The Natural Products Discovery Center: Release of the First 8490 Sequenced Strains for Exploring Actinobacteria Biosynthetic Diversity.</title>
        <authorList>
            <person name="Kalkreuter E."/>
            <person name="Kautsar S.A."/>
            <person name="Yang D."/>
            <person name="Bader C.D."/>
            <person name="Teijaro C.N."/>
            <person name="Fluegel L."/>
            <person name="Davis C.M."/>
            <person name="Simpson J.R."/>
            <person name="Lauterbach L."/>
            <person name="Steele A.D."/>
            <person name="Gui C."/>
            <person name="Meng S."/>
            <person name="Li G."/>
            <person name="Viehrig K."/>
            <person name="Ye F."/>
            <person name="Su P."/>
            <person name="Kiefer A.F."/>
            <person name="Nichols A."/>
            <person name="Cepeda A.J."/>
            <person name="Yan W."/>
            <person name="Fan B."/>
            <person name="Jiang Y."/>
            <person name="Adhikari A."/>
            <person name="Zheng C.-J."/>
            <person name="Schuster L."/>
            <person name="Cowan T.M."/>
            <person name="Smanski M.J."/>
            <person name="Chevrette M.G."/>
            <person name="De Carvalho L.P.S."/>
            <person name="Shen B."/>
        </authorList>
    </citation>
    <scope>NUCLEOTIDE SEQUENCE [LARGE SCALE GENOMIC DNA]</scope>
    <source>
        <strain evidence="7 8">NPDC020327</strain>
    </source>
</reference>
<keyword evidence="3" id="KW-0624">Polysaccharide degradation</keyword>
<dbReference type="Pfam" id="PF00041">
    <property type="entry name" value="fn3"/>
    <property type="match status" value="2"/>
</dbReference>
<evidence type="ECO:0000256" key="5">
    <source>
        <dbReference type="SAM" id="SignalP"/>
    </source>
</evidence>
<dbReference type="InterPro" id="IPR050991">
    <property type="entry name" value="ECM_Regulatory_Proteins"/>
</dbReference>
<evidence type="ECO:0000256" key="1">
    <source>
        <dbReference type="ARBA" id="ARBA00022737"/>
    </source>
</evidence>
<gene>
    <name evidence="7" type="ORF">ACH429_12520</name>
</gene>
<feature type="domain" description="Fibronectin type-III" evidence="6">
    <location>
        <begin position="235"/>
        <end position="332"/>
    </location>
</feature>
<dbReference type="CDD" id="cd00063">
    <property type="entry name" value="FN3"/>
    <property type="match status" value="3"/>
</dbReference>
<evidence type="ECO:0000259" key="6">
    <source>
        <dbReference type="PROSITE" id="PS50853"/>
    </source>
</evidence>
<dbReference type="Proteomes" id="UP001611548">
    <property type="component" value="Unassembled WGS sequence"/>
</dbReference>
<feature type="compositionally biased region" description="Low complexity" evidence="4">
    <location>
        <begin position="212"/>
        <end position="221"/>
    </location>
</feature>
<feature type="domain" description="Fibronectin type-III" evidence="6">
    <location>
        <begin position="140"/>
        <end position="227"/>
    </location>
</feature>
<sequence length="333" mass="34366">MRRTPGLVAAASAGLLLLTGCGGSGRAAEGPSAPIGVTVQAGSATSVHVMWSRPLAGGEVAEYEIYRRGAQGGSTEARAAKVEEVPGTRYMTDVTGLKPSTAYVFTVRARDAAGNLSGPSEETPVTLPAPAAADRRAPTPPRTLRARAGGARAATLTWGASTDDQGVVSYDIYQGGVRIHSVGGGETTALLTGLRPGRRYTFTVKARDAADHSSPASPAARLTTAKGRGGDAGTAPADLRVTTHAEGSSHHLDLSWVPPRTGGEVTAYEIHLDGRFATTLSWGAAPPKGRAAYSFFVGEKAGRTYAVKLRARLPDGTWGAFSEERTVTTGAGR</sequence>
<keyword evidence="2" id="KW-0326">Glycosidase</keyword>
<dbReference type="PANTHER" id="PTHR46708:SF2">
    <property type="entry name" value="FIBRONECTIN TYPE-III DOMAIN-CONTAINING PROTEIN"/>
    <property type="match status" value="1"/>
</dbReference>
<dbReference type="PROSITE" id="PS51257">
    <property type="entry name" value="PROKAR_LIPOPROTEIN"/>
    <property type="match status" value="1"/>
</dbReference>
<dbReference type="InterPro" id="IPR013783">
    <property type="entry name" value="Ig-like_fold"/>
</dbReference>
<keyword evidence="3" id="KW-0119">Carbohydrate metabolism</keyword>
<dbReference type="InterPro" id="IPR036116">
    <property type="entry name" value="FN3_sf"/>
</dbReference>
<keyword evidence="8" id="KW-1185">Reference proteome</keyword>
<feature type="region of interest" description="Disordered" evidence="4">
    <location>
        <begin position="206"/>
        <end position="236"/>
    </location>
</feature>
<feature type="domain" description="Fibronectin type-III" evidence="6">
    <location>
        <begin position="33"/>
        <end position="130"/>
    </location>
</feature>
<keyword evidence="2" id="KW-0378">Hydrolase</keyword>
<organism evidence="7 8">
    <name type="scientific">Streptomyces pathocidini</name>
    <dbReference type="NCBI Taxonomy" id="1650571"/>
    <lineage>
        <taxon>Bacteria</taxon>
        <taxon>Bacillati</taxon>
        <taxon>Actinomycetota</taxon>
        <taxon>Actinomycetes</taxon>
        <taxon>Kitasatosporales</taxon>
        <taxon>Streptomycetaceae</taxon>
        <taxon>Streptomyces</taxon>
    </lineage>
</organism>
<keyword evidence="5" id="KW-0732">Signal</keyword>
<feature type="signal peptide" evidence="5">
    <location>
        <begin position="1"/>
        <end position="27"/>
    </location>
</feature>
<dbReference type="PANTHER" id="PTHR46708">
    <property type="entry name" value="TENASCIN"/>
    <property type="match status" value="1"/>
</dbReference>
<dbReference type="InterPro" id="IPR003961">
    <property type="entry name" value="FN3_dom"/>
</dbReference>
<evidence type="ECO:0000256" key="4">
    <source>
        <dbReference type="SAM" id="MobiDB-lite"/>
    </source>
</evidence>
<evidence type="ECO:0000256" key="2">
    <source>
        <dbReference type="ARBA" id="ARBA00023295"/>
    </source>
</evidence>
<evidence type="ECO:0000256" key="3">
    <source>
        <dbReference type="ARBA" id="ARBA00023326"/>
    </source>
</evidence>
<dbReference type="RefSeq" id="WP_398718299.1">
    <property type="nucleotide sequence ID" value="NZ_JBIRWE010000004.1"/>
</dbReference>
<dbReference type="SMART" id="SM00060">
    <property type="entry name" value="FN3"/>
    <property type="match status" value="3"/>
</dbReference>
<evidence type="ECO:0000313" key="7">
    <source>
        <dbReference type="EMBL" id="MFI1964918.1"/>
    </source>
</evidence>